<dbReference type="InterPro" id="IPR002298">
    <property type="entry name" value="DNA_polymerase_A"/>
</dbReference>
<dbReference type="PANTHER" id="PTHR10133">
    <property type="entry name" value="DNA POLYMERASE I"/>
    <property type="match status" value="1"/>
</dbReference>
<keyword evidence="6" id="KW-0540">Nuclease</keyword>
<feature type="region of interest" description="Disordered" evidence="4">
    <location>
        <begin position="1"/>
        <end position="85"/>
    </location>
</feature>
<dbReference type="Proteomes" id="UP000657385">
    <property type="component" value="Unassembled WGS sequence"/>
</dbReference>
<keyword evidence="6" id="KW-0378">Hydrolase</keyword>
<accession>A0A931FFP4</accession>
<evidence type="ECO:0000256" key="1">
    <source>
        <dbReference type="ARBA" id="ARBA00012417"/>
    </source>
</evidence>
<dbReference type="NCBIfam" id="NF011538">
    <property type="entry name" value="PRK14975.1-1"/>
    <property type="match status" value="1"/>
</dbReference>
<evidence type="ECO:0000259" key="5">
    <source>
        <dbReference type="SMART" id="SM00482"/>
    </source>
</evidence>
<sequence>MTQRLGDTPSAHHPSTRRTRTAPEPVCQWRLLRSRQREPRHDRSDRDDSRDEGVAEQRIAVDADQDGPGGRLQPLREDGQPADRPERVRDLAAAMAEREYAQHPRWVWAATEDVYPRLLPRLPESRLGRCHDAKLVEPLLLAHEGRYGEPRSLGAAWARLQGLPVPEDLRLGLAEAESDAHAQDALFAPDRSRLGPGVDPLTALVAVHAEQQRRLAALPEPTRRGLRLLSAAESAGGLVAAELTYDGLPWSTEVHDALLEELLGSRPTTAQAAGGARPPKLAALAVELQDALGGRPLNPDSPGQVLRAFAEQGVSLQSTRNYLLRQVDHPAAPLLLRYKELSRIYAAHGWAWRDAWVRGGRFRPEYVVGGVVSGRWASRGGGALQIPRILRGAVVADPGWRLVVADAGQLEPRVLSALSNDPGLIRAGAAGDLYAGLAADAFGGDRARAKLGLLGAMYGQTSGEVGPLLAVLRRRFPQAMGLVEAAARTGESGGVVESRLGRLCPPPSASWQEAGFAEPSPSGELGEDRTGSAARSRGRFTRNFVIQASAADWALALIAALRRRLGEIPPGPDGARPRLVFFQHDEIVVHSPLPLTGTVAAAVAASADEARRLVFGDTPVRFPMDTHIVERYADAKDGGDAQDAEADEDEGY</sequence>
<protein>
    <recommendedName>
        <fullName evidence="1">DNA-directed DNA polymerase</fullName>
        <ecNumber evidence="1">2.7.7.7</ecNumber>
    </recommendedName>
</protein>
<evidence type="ECO:0000256" key="4">
    <source>
        <dbReference type="SAM" id="MobiDB-lite"/>
    </source>
</evidence>
<dbReference type="Pfam" id="PF00476">
    <property type="entry name" value="DNA_pol_A"/>
    <property type="match status" value="1"/>
</dbReference>
<evidence type="ECO:0000256" key="2">
    <source>
        <dbReference type="ARBA" id="ARBA00022705"/>
    </source>
</evidence>
<keyword evidence="2" id="KW-0235">DNA replication</keyword>
<feature type="domain" description="DNA-directed DNA polymerase family A palm" evidence="5">
    <location>
        <begin position="387"/>
        <end position="595"/>
    </location>
</feature>
<reference evidence="6" key="1">
    <citation type="submission" date="2020-11" db="EMBL/GenBank/DDBJ databases">
        <title>Isolation and identification of active actinomycetes.</title>
        <authorList>
            <person name="Yu B."/>
        </authorList>
    </citation>
    <scope>NUCLEOTIDE SEQUENCE</scope>
    <source>
        <strain evidence="6">NEAU-YB345</strain>
    </source>
</reference>
<dbReference type="GO" id="GO:0003677">
    <property type="term" value="F:DNA binding"/>
    <property type="evidence" value="ECO:0007669"/>
    <property type="project" value="InterPro"/>
</dbReference>
<dbReference type="PANTHER" id="PTHR10133:SF27">
    <property type="entry name" value="DNA POLYMERASE NU"/>
    <property type="match status" value="1"/>
</dbReference>
<dbReference type="GO" id="GO:0004527">
    <property type="term" value="F:exonuclease activity"/>
    <property type="evidence" value="ECO:0007669"/>
    <property type="project" value="UniProtKB-KW"/>
</dbReference>
<dbReference type="GO" id="GO:0003887">
    <property type="term" value="F:DNA-directed DNA polymerase activity"/>
    <property type="evidence" value="ECO:0007669"/>
    <property type="project" value="UniProtKB-EC"/>
</dbReference>
<dbReference type="GO" id="GO:0006302">
    <property type="term" value="P:double-strand break repair"/>
    <property type="evidence" value="ECO:0007669"/>
    <property type="project" value="TreeGrafter"/>
</dbReference>
<dbReference type="Gene3D" id="1.10.150.20">
    <property type="entry name" value="5' to 3' exonuclease, C-terminal subdomain"/>
    <property type="match status" value="1"/>
</dbReference>
<keyword evidence="6" id="KW-0269">Exonuclease</keyword>
<dbReference type="SUPFAM" id="SSF56672">
    <property type="entry name" value="DNA/RNA polymerases"/>
    <property type="match status" value="1"/>
</dbReference>
<comment type="caution">
    <text evidence="6">The sequence shown here is derived from an EMBL/GenBank/DDBJ whole genome shotgun (WGS) entry which is preliminary data.</text>
</comment>
<dbReference type="CDD" id="cd06444">
    <property type="entry name" value="DNA_pol_A"/>
    <property type="match status" value="1"/>
</dbReference>
<evidence type="ECO:0000313" key="6">
    <source>
        <dbReference type="EMBL" id="MBF9070490.1"/>
    </source>
</evidence>
<dbReference type="EMBL" id="JADPRT010000008">
    <property type="protein sequence ID" value="MBF9070490.1"/>
    <property type="molecule type" value="Genomic_DNA"/>
</dbReference>
<feature type="compositionally biased region" description="Basic and acidic residues" evidence="4">
    <location>
        <begin position="74"/>
        <end position="85"/>
    </location>
</feature>
<feature type="region of interest" description="Disordered" evidence="4">
    <location>
        <begin position="633"/>
        <end position="652"/>
    </location>
</feature>
<evidence type="ECO:0000313" key="7">
    <source>
        <dbReference type="Proteomes" id="UP000657385"/>
    </source>
</evidence>
<name>A0A931FFP4_9ACTN</name>
<dbReference type="InterPro" id="IPR043502">
    <property type="entry name" value="DNA/RNA_pol_sf"/>
</dbReference>
<feature type="region of interest" description="Disordered" evidence="4">
    <location>
        <begin position="509"/>
        <end position="534"/>
    </location>
</feature>
<dbReference type="EC" id="2.7.7.7" evidence="1"/>
<dbReference type="GO" id="GO:0006261">
    <property type="term" value="P:DNA-templated DNA replication"/>
    <property type="evidence" value="ECO:0007669"/>
    <property type="project" value="InterPro"/>
</dbReference>
<dbReference type="Gene3D" id="3.30.70.370">
    <property type="match status" value="1"/>
</dbReference>
<evidence type="ECO:0000256" key="3">
    <source>
        <dbReference type="ARBA" id="ARBA00049244"/>
    </source>
</evidence>
<gene>
    <name evidence="6" type="ORF">I2501_20920</name>
</gene>
<dbReference type="SMART" id="SM00482">
    <property type="entry name" value="POLAc"/>
    <property type="match status" value="1"/>
</dbReference>
<feature type="compositionally biased region" description="Basic and acidic residues" evidence="4">
    <location>
        <begin position="35"/>
        <end position="61"/>
    </location>
</feature>
<proteinExistence type="predicted"/>
<comment type="catalytic activity">
    <reaction evidence="3">
        <text>DNA(n) + a 2'-deoxyribonucleoside 5'-triphosphate = DNA(n+1) + diphosphate</text>
        <dbReference type="Rhea" id="RHEA:22508"/>
        <dbReference type="Rhea" id="RHEA-COMP:17339"/>
        <dbReference type="Rhea" id="RHEA-COMP:17340"/>
        <dbReference type="ChEBI" id="CHEBI:33019"/>
        <dbReference type="ChEBI" id="CHEBI:61560"/>
        <dbReference type="ChEBI" id="CHEBI:173112"/>
        <dbReference type="EC" id="2.7.7.7"/>
    </reaction>
</comment>
<feature type="compositionally biased region" description="Acidic residues" evidence="4">
    <location>
        <begin position="640"/>
        <end position="652"/>
    </location>
</feature>
<dbReference type="AlphaFoldDB" id="A0A931FFP4"/>
<dbReference type="InterPro" id="IPR001098">
    <property type="entry name" value="DNA-dir_DNA_pol_A_palm_dom"/>
</dbReference>
<organism evidence="6 7">
    <name type="scientific">Streptacidiphilus fuscans</name>
    <dbReference type="NCBI Taxonomy" id="2789292"/>
    <lineage>
        <taxon>Bacteria</taxon>
        <taxon>Bacillati</taxon>
        <taxon>Actinomycetota</taxon>
        <taxon>Actinomycetes</taxon>
        <taxon>Kitasatosporales</taxon>
        <taxon>Streptomycetaceae</taxon>
        <taxon>Streptacidiphilus</taxon>
    </lineage>
</organism>
<keyword evidence="7" id="KW-1185">Reference proteome</keyword>